<feature type="domain" description="NAD-dependent epimerase/dehydratase" evidence="1">
    <location>
        <begin position="3"/>
        <end position="237"/>
    </location>
</feature>
<gene>
    <name evidence="2" type="ORF">KDL28_14525</name>
</gene>
<sequence>MRIVITGASGNVGTALLRRLQRVPGEHHLAGIARRPPRDGQPYQDVEWTALDLAAPAAAAALGPVFRGADAVVHLAWGFQPSHDTDYLDRSGVGGTRAVLDAARAEGVPHLVHMSSVGAYSPGPPDGHPVDEQWPTGGVDSLAYSREKVAAERLLDEHERRHPDGPALARLRPGLIVQRESGSALLRYGVPPFVPASLLRHVPLLPVDRSLVVPLVHTADVADAVERVLTRRATGPFNLAADPPVTRDDIAAVLGARPVHVPRQVLRGAVWASWHARLQPLDPGWLDLAFAAPLVDSTRARRELDWAPSVDALSALAEVIGGMADTAATSSPALRKRSVAAELAALVRRGPAAHRRHT</sequence>
<protein>
    <submittedName>
        <fullName evidence="2">NAD-dependent epimerase/dehydratase family protein</fullName>
    </submittedName>
</protein>
<reference evidence="2" key="1">
    <citation type="submission" date="2021-04" db="EMBL/GenBank/DDBJ databases">
        <title>Pseudonocardia sp. nov., isolated from sandy soil of mangrove forest.</title>
        <authorList>
            <person name="Zan Z."/>
            <person name="Huang R."/>
            <person name="Liu W."/>
        </authorList>
    </citation>
    <scope>NUCLEOTIDE SEQUENCE</scope>
    <source>
        <strain evidence="2">S2-4</strain>
    </source>
</reference>
<evidence type="ECO:0000313" key="2">
    <source>
        <dbReference type="EMBL" id="MCO1656272.1"/>
    </source>
</evidence>
<evidence type="ECO:0000259" key="1">
    <source>
        <dbReference type="Pfam" id="PF01370"/>
    </source>
</evidence>
<dbReference type="SUPFAM" id="SSF51735">
    <property type="entry name" value="NAD(P)-binding Rossmann-fold domains"/>
    <property type="match status" value="1"/>
</dbReference>
<dbReference type="Proteomes" id="UP001165283">
    <property type="component" value="Unassembled WGS sequence"/>
</dbReference>
<dbReference type="Pfam" id="PF01370">
    <property type="entry name" value="Epimerase"/>
    <property type="match status" value="1"/>
</dbReference>
<dbReference type="PANTHER" id="PTHR48079">
    <property type="entry name" value="PROTEIN YEEZ"/>
    <property type="match status" value="1"/>
</dbReference>
<accession>A0ABT0ZZV4</accession>
<dbReference type="EMBL" id="JAGSOV010000034">
    <property type="protein sequence ID" value="MCO1656272.1"/>
    <property type="molecule type" value="Genomic_DNA"/>
</dbReference>
<comment type="caution">
    <text evidence="2">The sequence shown here is derived from an EMBL/GenBank/DDBJ whole genome shotgun (WGS) entry which is preliminary data.</text>
</comment>
<dbReference type="Gene3D" id="3.40.50.720">
    <property type="entry name" value="NAD(P)-binding Rossmann-like Domain"/>
    <property type="match status" value="1"/>
</dbReference>
<evidence type="ECO:0000313" key="3">
    <source>
        <dbReference type="Proteomes" id="UP001165283"/>
    </source>
</evidence>
<proteinExistence type="predicted"/>
<dbReference type="PANTHER" id="PTHR48079:SF6">
    <property type="entry name" value="NAD(P)-BINDING DOMAIN-CONTAINING PROTEIN-RELATED"/>
    <property type="match status" value="1"/>
</dbReference>
<organism evidence="2 3">
    <name type="scientific">Pseudonocardia humida</name>
    <dbReference type="NCBI Taxonomy" id="2800819"/>
    <lineage>
        <taxon>Bacteria</taxon>
        <taxon>Bacillati</taxon>
        <taxon>Actinomycetota</taxon>
        <taxon>Actinomycetes</taxon>
        <taxon>Pseudonocardiales</taxon>
        <taxon>Pseudonocardiaceae</taxon>
        <taxon>Pseudonocardia</taxon>
    </lineage>
</organism>
<dbReference type="InterPro" id="IPR036291">
    <property type="entry name" value="NAD(P)-bd_dom_sf"/>
</dbReference>
<dbReference type="InterPro" id="IPR001509">
    <property type="entry name" value="Epimerase_deHydtase"/>
</dbReference>
<keyword evidence="3" id="KW-1185">Reference proteome</keyword>
<name>A0ABT0ZZV4_9PSEU</name>
<dbReference type="InterPro" id="IPR051783">
    <property type="entry name" value="NAD(P)-dependent_oxidoreduct"/>
</dbReference>